<dbReference type="Gene3D" id="1.10.357.10">
    <property type="entry name" value="Tetracycline Repressor, domain 2"/>
    <property type="match status" value="1"/>
</dbReference>
<dbReference type="Proteomes" id="UP000654670">
    <property type="component" value="Unassembled WGS sequence"/>
</dbReference>
<feature type="DNA-binding region" description="H-T-H motif" evidence="4">
    <location>
        <begin position="27"/>
        <end position="46"/>
    </location>
</feature>
<evidence type="ECO:0000313" key="7">
    <source>
        <dbReference type="Proteomes" id="UP000654670"/>
    </source>
</evidence>
<evidence type="ECO:0000256" key="3">
    <source>
        <dbReference type="ARBA" id="ARBA00023163"/>
    </source>
</evidence>
<accession>A0A917W4B4</accession>
<keyword evidence="2 4" id="KW-0238">DNA-binding</keyword>
<keyword evidence="7" id="KW-1185">Reference proteome</keyword>
<dbReference type="PROSITE" id="PS50977">
    <property type="entry name" value="HTH_TETR_2"/>
    <property type="match status" value="1"/>
</dbReference>
<dbReference type="PRINTS" id="PR00455">
    <property type="entry name" value="HTHTETR"/>
</dbReference>
<evidence type="ECO:0000256" key="4">
    <source>
        <dbReference type="PROSITE-ProRule" id="PRU00335"/>
    </source>
</evidence>
<organism evidence="6 7">
    <name type="scientific">Sporolactobacillus putidus</name>
    <dbReference type="NCBI Taxonomy" id="492735"/>
    <lineage>
        <taxon>Bacteria</taxon>
        <taxon>Bacillati</taxon>
        <taxon>Bacillota</taxon>
        <taxon>Bacilli</taxon>
        <taxon>Bacillales</taxon>
        <taxon>Sporolactobacillaceae</taxon>
        <taxon>Sporolactobacillus</taxon>
    </lineage>
</organism>
<comment type="caution">
    <text evidence="6">The sequence shown here is derived from an EMBL/GenBank/DDBJ whole genome shotgun (WGS) entry which is preliminary data.</text>
</comment>
<dbReference type="Pfam" id="PF00440">
    <property type="entry name" value="TetR_N"/>
    <property type="match status" value="1"/>
</dbReference>
<evidence type="ECO:0000313" key="6">
    <source>
        <dbReference type="EMBL" id="GGL62026.1"/>
    </source>
</evidence>
<sequence length="193" mass="22261">MAKASSIEEIKNAARYLFAEKGYEATSLYDIAQNVGLRKQSIYAHFKNKDDLFISVIKKAFDEETENAAKILKNVEGNAENILKEFILTLKMRYTQGNNSNLKIVFRCAYLPPEHLKEQSIQYADNFFSQIKSLLTKIFERSLKINVDVDTAVTAFMTILDGLLISLIYINESRFDEKFKNSWIIFWKGICSE</sequence>
<dbReference type="GO" id="GO:0003677">
    <property type="term" value="F:DNA binding"/>
    <property type="evidence" value="ECO:0007669"/>
    <property type="project" value="UniProtKB-UniRule"/>
</dbReference>
<keyword evidence="1" id="KW-0805">Transcription regulation</keyword>
<dbReference type="PANTHER" id="PTHR47506:SF1">
    <property type="entry name" value="HTH-TYPE TRANSCRIPTIONAL REGULATOR YJDC"/>
    <property type="match status" value="1"/>
</dbReference>
<protein>
    <submittedName>
        <fullName evidence="6">TetR family transcriptional regulator</fullName>
    </submittedName>
</protein>
<feature type="domain" description="HTH tetR-type" evidence="5">
    <location>
        <begin position="4"/>
        <end position="64"/>
    </location>
</feature>
<dbReference type="Gene3D" id="1.10.10.60">
    <property type="entry name" value="Homeodomain-like"/>
    <property type="match status" value="1"/>
</dbReference>
<dbReference type="SUPFAM" id="SSF46689">
    <property type="entry name" value="Homeodomain-like"/>
    <property type="match status" value="1"/>
</dbReference>
<reference evidence="6" key="2">
    <citation type="submission" date="2020-09" db="EMBL/GenBank/DDBJ databases">
        <authorList>
            <person name="Sun Q."/>
            <person name="Ohkuma M."/>
        </authorList>
    </citation>
    <scope>NUCLEOTIDE SEQUENCE</scope>
    <source>
        <strain evidence="6">JCM 15325</strain>
    </source>
</reference>
<dbReference type="EMBL" id="BMOK01000014">
    <property type="protein sequence ID" value="GGL62026.1"/>
    <property type="molecule type" value="Genomic_DNA"/>
</dbReference>
<keyword evidence="3" id="KW-0804">Transcription</keyword>
<dbReference type="InterPro" id="IPR009057">
    <property type="entry name" value="Homeodomain-like_sf"/>
</dbReference>
<name>A0A917W4B4_9BACL</name>
<reference evidence="6" key="1">
    <citation type="journal article" date="2014" name="Int. J. Syst. Evol. Microbiol.">
        <title>Complete genome sequence of Corynebacterium casei LMG S-19264T (=DSM 44701T), isolated from a smear-ripened cheese.</title>
        <authorList>
            <consortium name="US DOE Joint Genome Institute (JGI-PGF)"/>
            <person name="Walter F."/>
            <person name="Albersmeier A."/>
            <person name="Kalinowski J."/>
            <person name="Ruckert C."/>
        </authorList>
    </citation>
    <scope>NUCLEOTIDE SEQUENCE</scope>
    <source>
        <strain evidence="6">JCM 15325</strain>
    </source>
</reference>
<evidence type="ECO:0000256" key="1">
    <source>
        <dbReference type="ARBA" id="ARBA00023015"/>
    </source>
</evidence>
<dbReference type="RefSeq" id="WP_188804373.1">
    <property type="nucleotide sequence ID" value="NZ_BMOK01000014.1"/>
</dbReference>
<dbReference type="AlphaFoldDB" id="A0A917W4B4"/>
<evidence type="ECO:0000256" key="2">
    <source>
        <dbReference type="ARBA" id="ARBA00023125"/>
    </source>
</evidence>
<gene>
    <name evidence="6" type="ORF">GCM10007968_27550</name>
</gene>
<dbReference type="PANTHER" id="PTHR47506">
    <property type="entry name" value="TRANSCRIPTIONAL REGULATORY PROTEIN"/>
    <property type="match status" value="1"/>
</dbReference>
<proteinExistence type="predicted"/>
<evidence type="ECO:0000259" key="5">
    <source>
        <dbReference type="PROSITE" id="PS50977"/>
    </source>
</evidence>
<dbReference type="InterPro" id="IPR001647">
    <property type="entry name" value="HTH_TetR"/>
</dbReference>